<dbReference type="AlphaFoldDB" id="A0A930VIV2"/>
<protein>
    <submittedName>
        <fullName evidence="1">Uncharacterized protein</fullName>
    </submittedName>
</protein>
<comment type="caution">
    <text evidence="1">The sequence shown here is derived from an EMBL/GenBank/DDBJ whole genome shotgun (WGS) entry which is preliminary data.</text>
</comment>
<name>A0A930VIV2_9ACTN</name>
<gene>
    <name evidence="1" type="ORF">ISU10_11205</name>
</gene>
<dbReference type="EMBL" id="JADKPO010000013">
    <property type="protein sequence ID" value="MBF4768334.1"/>
    <property type="molecule type" value="Genomic_DNA"/>
</dbReference>
<evidence type="ECO:0000313" key="1">
    <source>
        <dbReference type="EMBL" id="MBF4768334.1"/>
    </source>
</evidence>
<organism evidence="1 2">
    <name type="scientific">Nocardioides agariphilus</name>
    <dbReference type="NCBI Taxonomy" id="433664"/>
    <lineage>
        <taxon>Bacteria</taxon>
        <taxon>Bacillati</taxon>
        <taxon>Actinomycetota</taxon>
        <taxon>Actinomycetes</taxon>
        <taxon>Propionibacteriales</taxon>
        <taxon>Nocardioidaceae</taxon>
        <taxon>Nocardioides</taxon>
    </lineage>
</organism>
<keyword evidence="2" id="KW-1185">Reference proteome</keyword>
<sequence length="176" mass="19576">MSVQEELQAAHVNAGWLDAYIDSPPAEAHVRVNGDTPLRRVERLRDRWAKQQRAKQTDRYAAVLTPARESVKDADKTVDLLSDKISGWLDQMRAGTLDPEQVMKNLADVPAVLKAIQQAYDECDRDAEAARAMIDLPPAEYAQRLEERFPSAGHGIYLTTAWLRGEPGAQDPLGDA</sequence>
<accession>A0A930VIV2</accession>
<proteinExistence type="predicted"/>
<reference evidence="1" key="1">
    <citation type="submission" date="2020-11" db="EMBL/GenBank/DDBJ databases">
        <title>Nocardioides cynanchi sp. nov., isolated from soil of rhizosphere of Cynanchum wilfordii.</title>
        <authorList>
            <person name="Lee J.-S."/>
            <person name="Suh M.K."/>
            <person name="Kim J.-S."/>
        </authorList>
    </citation>
    <scope>NUCLEOTIDE SEQUENCE</scope>
    <source>
        <strain evidence="1">KCTC 19276</strain>
    </source>
</reference>
<dbReference type="Proteomes" id="UP000660668">
    <property type="component" value="Unassembled WGS sequence"/>
</dbReference>
<dbReference type="RefSeq" id="WP_194696489.1">
    <property type="nucleotide sequence ID" value="NZ_JADKPO010000013.1"/>
</dbReference>
<evidence type="ECO:0000313" key="2">
    <source>
        <dbReference type="Proteomes" id="UP000660668"/>
    </source>
</evidence>